<gene>
    <name evidence="1" type="ordered locus">Metev_2150</name>
</gene>
<accession>D7EAH8</accession>
<evidence type="ECO:0008006" key="3">
    <source>
        <dbReference type="Google" id="ProtNLM"/>
    </source>
</evidence>
<dbReference type="HOGENOM" id="CLU_088480_0_0_2"/>
<dbReference type="KEGG" id="mev:Metev_2150"/>
<reference evidence="1 2" key="1">
    <citation type="submission" date="2010-06" db="EMBL/GenBank/DDBJ databases">
        <title>Complete sequence chromosome of Methanohalobium evestigatum Z-7303.</title>
        <authorList>
            <consortium name="US DOE Joint Genome Institute"/>
            <person name="Lucas S."/>
            <person name="Copeland A."/>
            <person name="Lapidus A."/>
            <person name="Cheng J.-F."/>
            <person name="Bruce D."/>
            <person name="Goodwin L."/>
            <person name="Pitluck S."/>
            <person name="Saunders E."/>
            <person name="Detter J.C."/>
            <person name="Han C."/>
            <person name="Tapia R."/>
            <person name="Land M."/>
            <person name="Hauser L."/>
            <person name="Kyrpides N."/>
            <person name="Mikhailova N."/>
            <person name="Sieprawska-Lupa M."/>
            <person name="Whitman W.B."/>
            <person name="Anderson I."/>
            <person name="Woyke T."/>
        </authorList>
    </citation>
    <scope>NUCLEOTIDE SEQUENCE [LARGE SCALE GENOMIC DNA]</scope>
    <source>
        <strain evidence="2">ATCC BAA-1072 / DSM 3721 / NBRC 107634 / OCM 161 / Z-7303</strain>
    </source>
</reference>
<evidence type="ECO:0000313" key="1">
    <source>
        <dbReference type="EMBL" id="ADI74977.1"/>
    </source>
</evidence>
<dbReference type="GeneID" id="9347811"/>
<protein>
    <recommendedName>
        <fullName evidence="3">DUF429 domain-containing protein</fullName>
    </recommendedName>
</protein>
<dbReference type="RefSeq" id="WP_013195542.1">
    <property type="nucleotide sequence ID" value="NC_014253.1"/>
</dbReference>
<sequence>MTSSMEDGIIKLQMSNKPRTKVYGVDFSGAKNACKKIWISEGVIQDNNLLINNCWQISDFLDNNQKKDRYSCHTVLKDFIAENINVVFGLDVPFGVPETIMDGYDWKYYTKNFAYMFNSPEGFRNSCLRKTGFKELKRNTDIDKKAPFCVYNLRLYKQTFYGIRDIIYPLIRENQVSIPPMESLNNEKSWLIEICPACTLKQKQLYIPYKGKTEKEQKSRMKIVEYFNSRFNLSPKVKESAIKDKEGDALDSVIATIATYNALDKISNPCFMKNIPNIYKKEGYTFT</sequence>
<organism evidence="1 2">
    <name type="scientific">Methanohalobium evestigatum (strain ATCC BAA-1072 / DSM 3721 / NBRC 107634 / OCM 161 / Z-7303)</name>
    <dbReference type="NCBI Taxonomy" id="644295"/>
    <lineage>
        <taxon>Archaea</taxon>
        <taxon>Methanobacteriati</taxon>
        <taxon>Methanobacteriota</taxon>
        <taxon>Stenosarchaea group</taxon>
        <taxon>Methanomicrobia</taxon>
        <taxon>Methanosarcinales</taxon>
        <taxon>Methanosarcinaceae</taxon>
        <taxon>Methanohalobium</taxon>
    </lineage>
</organism>
<name>D7EAH8_METEZ</name>
<evidence type="ECO:0000313" key="2">
    <source>
        <dbReference type="Proteomes" id="UP000000391"/>
    </source>
</evidence>
<dbReference type="OrthoDB" id="137783at2157"/>
<dbReference type="AlphaFoldDB" id="D7EAH8"/>
<dbReference type="STRING" id="644295.Metev_2150"/>
<dbReference type="EMBL" id="CP002069">
    <property type="protein sequence ID" value="ADI74977.1"/>
    <property type="molecule type" value="Genomic_DNA"/>
</dbReference>
<proteinExistence type="predicted"/>
<keyword evidence="2" id="KW-1185">Reference proteome</keyword>
<dbReference type="Proteomes" id="UP000000391">
    <property type="component" value="Chromosome"/>
</dbReference>